<dbReference type="AlphaFoldDB" id="A0A4U6D199"/>
<dbReference type="Proteomes" id="UP000304900">
    <property type="component" value="Unassembled WGS sequence"/>
</dbReference>
<keyword evidence="4" id="KW-1185">Reference proteome</keyword>
<dbReference type="RefSeq" id="WP_137341425.1">
    <property type="nucleotide sequence ID" value="NZ_SZVO01000008.1"/>
</dbReference>
<protein>
    <submittedName>
        <fullName evidence="3">DUF4872 domain-containing protein</fullName>
    </submittedName>
</protein>
<dbReference type="Pfam" id="PF14399">
    <property type="entry name" value="BtrH_N"/>
    <property type="match status" value="1"/>
</dbReference>
<feature type="domain" description="DUF4872" evidence="2">
    <location>
        <begin position="160"/>
        <end position="336"/>
    </location>
</feature>
<organism evidence="3 4">
    <name type="scientific">Dyadobacter frigoris</name>
    <dbReference type="NCBI Taxonomy" id="2576211"/>
    <lineage>
        <taxon>Bacteria</taxon>
        <taxon>Pseudomonadati</taxon>
        <taxon>Bacteroidota</taxon>
        <taxon>Cytophagia</taxon>
        <taxon>Cytophagales</taxon>
        <taxon>Spirosomataceae</taxon>
        <taxon>Dyadobacter</taxon>
    </lineage>
</organism>
<name>A0A4U6D199_9BACT</name>
<proteinExistence type="predicted"/>
<evidence type="ECO:0000313" key="3">
    <source>
        <dbReference type="EMBL" id="TKT90882.1"/>
    </source>
</evidence>
<comment type="caution">
    <text evidence="3">The sequence shown here is derived from an EMBL/GenBank/DDBJ whole genome shotgun (WGS) entry which is preliminary data.</text>
</comment>
<dbReference type="InterPro" id="IPR032369">
    <property type="entry name" value="DUF4872"/>
</dbReference>
<evidence type="ECO:0000259" key="1">
    <source>
        <dbReference type="Pfam" id="PF14399"/>
    </source>
</evidence>
<dbReference type="OrthoDB" id="4075615at2"/>
<gene>
    <name evidence="3" type="ORF">FDK13_18115</name>
</gene>
<dbReference type="Pfam" id="PF16169">
    <property type="entry name" value="DUF4872"/>
    <property type="match status" value="1"/>
</dbReference>
<evidence type="ECO:0000259" key="2">
    <source>
        <dbReference type="Pfam" id="PF16169"/>
    </source>
</evidence>
<reference evidence="3 4" key="1">
    <citation type="submission" date="2019-05" db="EMBL/GenBank/DDBJ databases">
        <title>Dyadobacter AR-3-8 sp. nov., isolated from arctic soil.</title>
        <authorList>
            <person name="Chaudhary D.K."/>
        </authorList>
    </citation>
    <scope>NUCLEOTIDE SEQUENCE [LARGE SCALE GENOMIC DNA]</scope>
    <source>
        <strain evidence="3 4">AR-3-8</strain>
    </source>
</reference>
<feature type="domain" description="Butirosin biosynthesis protein H N-terminal" evidence="1">
    <location>
        <begin position="17"/>
        <end position="149"/>
    </location>
</feature>
<sequence>MSYDSQIEEFQHVQTAHCENGVTTALLRHNGLDFMTEPLAFGMGSGLFYIQIPFLTVNNGPAISFRTMPGAIFKRTCKSIGVDVKSKRFGSPESAEEFLNKKISEHVPVGCQVGVFHLTYFPKEYRFHFNAHNIIVYGKEEGRYLLSDPTMEDVTSLSVEELNKVRFAKGTFAPKGHIYYPENVGTVSDEMIRKGIVKGIRRNVRDMLHIPGSFAGVDGIRYTSNNIRKWRDKLGLKKAGLFLGQIVRMQEEIGTGGGGFRFLYGAFLEEAAAYLQDDRLIGISEEFTKSGDMWRAGAIQMAGVYKGRLTEQKSFDEIADRLLEIRSVEKEAFQKLSKLNLGK</sequence>
<dbReference type="InterPro" id="IPR026935">
    <property type="entry name" value="BtrH_N"/>
</dbReference>
<evidence type="ECO:0000313" key="4">
    <source>
        <dbReference type="Proteomes" id="UP000304900"/>
    </source>
</evidence>
<dbReference type="EMBL" id="SZVO01000008">
    <property type="protein sequence ID" value="TKT90882.1"/>
    <property type="molecule type" value="Genomic_DNA"/>
</dbReference>
<accession>A0A4U6D199</accession>